<keyword evidence="2" id="KW-0472">Membrane</keyword>
<dbReference type="AlphaFoldDB" id="A0A017T7R5"/>
<dbReference type="EMBL" id="ASRX01000031">
    <property type="protein sequence ID" value="EYF04611.1"/>
    <property type="molecule type" value="Genomic_DNA"/>
</dbReference>
<evidence type="ECO:0000313" key="4">
    <source>
        <dbReference type="Proteomes" id="UP000019678"/>
    </source>
</evidence>
<accession>A0A017T7R5</accession>
<feature type="region of interest" description="Disordered" evidence="1">
    <location>
        <begin position="52"/>
        <end position="142"/>
    </location>
</feature>
<feature type="transmembrane region" description="Helical" evidence="2">
    <location>
        <begin position="158"/>
        <end position="180"/>
    </location>
</feature>
<evidence type="ECO:0000313" key="3">
    <source>
        <dbReference type="EMBL" id="EYF04611.1"/>
    </source>
</evidence>
<evidence type="ECO:0000256" key="2">
    <source>
        <dbReference type="SAM" id="Phobius"/>
    </source>
</evidence>
<gene>
    <name evidence="3" type="ORF">CAP_4287</name>
</gene>
<dbReference type="Proteomes" id="UP000019678">
    <property type="component" value="Unassembled WGS sequence"/>
</dbReference>
<keyword evidence="2" id="KW-0812">Transmembrane</keyword>
<protein>
    <submittedName>
        <fullName evidence="3">Uncharacterized protein</fullName>
    </submittedName>
</protein>
<proteinExistence type="predicted"/>
<reference evidence="3 4" key="1">
    <citation type="submission" date="2013-05" db="EMBL/GenBank/DDBJ databases">
        <title>Genome assembly of Chondromyces apiculatus DSM 436.</title>
        <authorList>
            <person name="Sharma G."/>
            <person name="Khatri I."/>
            <person name="Kaur C."/>
            <person name="Mayilraj S."/>
            <person name="Subramanian S."/>
        </authorList>
    </citation>
    <scope>NUCLEOTIDE SEQUENCE [LARGE SCALE GENOMIC DNA]</scope>
    <source>
        <strain evidence="3 4">DSM 436</strain>
    </source>
</reference>
<organism evidence="3 4">
    <name type="scientific">Chondromyces apiculatus DSM 436</name>
    <dbReference type="NCBI Taxonomy" id="1192034"/>
    <lineage>
        <taxon>Bacteria</taxon>
        <taxon>Pseudomonadati</taxon>
        <taxon>Myxococcota</taxon>
        <taxon>Polyangia</taxon>
        <taxon>Polyangiales</taxon>
        <taxon>Polyangiaceae</taxon>
        <taxon>Chondromyces</taxon>
    </lineage>
</organism>
<dbReference type="STRING" id="1192034.CAP_4287"/>
<evidence type="ECO:0000256" key="1">
    <source>
        <dbReference type="SAM" id="MobiDB-lite"/>
    </source>
</evidence>
<sequence>MTARRTRRPARARECALVRALLLGALTCAHRDVRAAESAADIAARARRVVSDERFQTEHPPFRAHDQKLRDVTLGGDEDSSAPSVDDPRRSPERRRDSLTPGDDPQGERASTAERARLAREARRARDARRARRLAEAEHRSMPPALPRSEVASVASQLVSTLLLVLLGAVVLGGIALLIAGHLARRSPSVAQVNAAGQRRADSDAPLPEEGDIERLAREGHHAEAIHLMLQRAVAHLARQGRLALSDDMTAREALRAVVSGDAARRPLGELVLAVEISLFGGRDLDHQDYDRCATAFRALLGSPASAAAAQGTASP</sequence>
<dbReference type="RefSeq" id="WP_052375584.1">
    <property type="nucleotide sequence ID" value="NZ_ASRX01000031.1"/>
</dbReference>
<feature type="compositionally biased region" description="Basic and acidic residues" evidence="1">
    <location>
        <begin position="86"/>
        <end position="98"/>
    </location>
</feature>
<comment type="caution">
    <text evidence="3">The sequence shown here is derived from an EMBL/GenBank/DDBJ whole genome shotgun (WGS) entry which is preliminary data.</text>
</comment>
<feature type="compositionally biased region" description="Basic and acidic residues" evidence="1">
    <location>
        <begin position="52"/>
        <end position="71"/>
    </location>
</feature>
<keyword evidence="4" id="KW-1185">Reference proteome</keyword>
<feature type="compositionally biased region" description="Basic and acidic residues" evidence="1">
    <location>
        <begin position="111"/>
        <end position="125"/>
    </location>
</feature>
<name>A0A017T7R5_9BACT</name>
<keyword evidence="2" id="KW-1133">Transmembrane helix</keyword>